<keyword evidence="1" id="KW-1133">Transmembrane helix</keyword>
<dbReference type="EMBL" id="UGET01000004">
    <property type="protein sequence ID" value="STL81970.1"/>
    <property type="molecule type" value="Genomic_DNA"/>
</dbReference>
<evidence type="ECO:0000313" key="3">
    <source>
        <dbReference type="Proteomes" id="UP000254255"/>
    </source>
</evidence>
<reference evidence="2 3" key="1">
    <citation type="submission" date="2018-06" db="EMBL/GenBank/DDBJ databases">
        <authorList>
            <consortium name="Pathogen Informatics"/>
            <person name="Doyle S."/>
        </authorList>
    </citation>
    <scope>NUCLEOTIDE SEQUENCE [LARGE SCALE GENOMIC DNA]</scope>
    <source>
        <strain evidence="2 3">NCTC13148</strain>
    </source>
</reference>
<organism evidence="2 3">
    <name type="scientific">Escherichia coli</name>
    <dbReference type="NCBI Taxonomy" id="562"/>
    <lineage>
        <taxon>Bacteria</taxon>
        <taxon>Pseudomonadati</taxon>
        <taxon>Pseudomonadota</taxon>
        <taxon>Gammaproteobacteria</taxon>
        <taxon>Enterobacterales</taxon>
        <taxon>Enterobacteriaceae</taxon>
        <taxon>Escherichia</taxon>
    </lineage>
</organism>
<keyword evidence="1" id="KW-0812">Transmembrane</keyword>
<evidence type="ECO:0000256" key="1">
    <source>
        <dbReference type="SAM" id="Phobius"/>
    </source>
</evidence>
<dbReference type="AlphaFoldDB" id="A0A377C1N6"/>
<name>A0A377C1N6_ECOLX</name>
<proteinExistence type="predicted"/>
<dbReference type="Proteomes" id="UP000254255">
    <property type="component" value="Unassembled WGS sequence"/>
</dbReference>
<accession>A0A377C1N6</accession>
<keyword evidence="1" id="KW-0472">Membrane</keyword>
<feature type="transmembrane region" description="Helical" evidence="1">
    <location>
        <begin position="24"/>
        <end position="42"/>
    </location>
</feature>
<sequence length="53" mass="6199">MMVSAMYEALKGVYLSTATPTPNIALTTLTMKHLFHAVWYLVRIRRRTFRHGF</sequence>
<protein>
    <submittedName>
        <fullName evidence="2">Uncharacterized protein</fullName>
    </submittedName>
</protein>
<gene>
    <name evidence="2" type="ORF">NCTC13148_03125</name>
</gene>
<evidence type="ECO:0000313" key="2">
    <source>
        <dbReference type="EMBL" id="STL81970.1"/>
    </source>
</evidence>